<gene>
    <name evidence="2" type="ORF">DM860_005589</name>
</gene>
<feature type="compositionally biased region" description="Basic and acidic residues" evidence="1">
    <location>
        <begin position="323"/>
        <end position="336"/>
    </location>
</feature>
<reference evidence="2 3" key="1">
    <citation type="submission" date="2018-06" db="EMBL/GenBank/DDBJ databases">
        <title>The Genome of Cuscuta australis (Dodder) Provides Insight into the Evolution of Plant Parasitism.</title>
        <authorList>
            <person name="Liu H."/>
        </authorList>
    </citation>
    <scope>NUCLEOTIDE SEQUENCE [LARGE SCALE GENOMIC DNA]</scope>
    <source>
        <strain evidence="3">cv. Yunnan</strain>
        <tissue evidence="2">Vines</tissue>
    </source>
</reference>
<feature type="compositionally biased region" description="Basic and acidic residues" evidence="1">
    <location>
        <begin position="201"/>
        <end position="216"/>
    </location>
</feature>
<name>A0A328DR53_9ASTE</name>
<feature type="compositionally biased region" description="Low complexity" evidence="1">
    <location>
        <begin position="105"/>
        <end position="116"/>
    </location>
</feature>
<dbReference type="PANTHER" id="PTHR34194">
    <property type="entry name" value="F14J8.16 PROTEIN"/>
    <property type="match status" value="1"/>
</dbReference>
<evidence type="ECO:0000313" key="2">
    <source>
        <dbReference type="EMBL" id="RAL48165.1"/>
    </source>
</evidence>
<sequence length="511" mass="59345">MCREFHTLYMKMMTRERRREMLERLEFADRDYKSYLEIKYHIYGGGGCGGTIERGGSPLGKDDEDCDPHYAMFLKHTKQKGNNAYVTTLEENGLLSCIHYERDGSSSSEEGSYNHGSEVKSPRNGKCDSEGSRLEKNMIDGDYKRYLEVTYGKDREGCVGREGTPVTTLEDCGVQLSIHYEKEESCRDEKNDDCKSILMKDRKGDKREGNDSENVKGKRTNSGLPMVEEDEFFEPFTPLSTGERPKVLRTCAGNPDPPNVERAELFTPLSIGKRAMFPELQKCNAKSKSNKKQRSSWTKVEEKYVDQDYAILMRAVNIHREKYDSKTESQNKQDVEYDHDDSEDDVVEINYDTFCNGERSRSFSPQVHYCEVGQTCEPVYKGECSQFRQMVISELKKPFDQEEYEKLLHDVKEKKPVEKNLELRHGRARTCPSSRVGKSYLEYHEDFNKKLEQAGPNKYEKLNILRGFFFWLQVSSLFFSCYSKDNRFWVYLYAILFCLSYNNIDASKLPQ</sequence>
<accession>A0A328DR53</accession>
<feature type="compositionally biased region" description="Basic and acidic residues" evidence="1">
    <location>
        <begin position="117"/>
        <end position="133"/>
    </location>
</feature>
<evidence type="ECO:0000313" key="3">
    <source>
        <dbReference type="Proteomes" id="UP000249390"/>
    </source>
</evidence>
<feature type="region of interest" description="Disordered" evidence="1">
    <location>
        <begin position="105"/>
        <end position="133"/>
    </location>
</feature>
<feature type="region of interest" description="Disordered" evidence="1">
    <location>
        <begin position="323"/>
        <end position="342"/>
    </location>
</feature>
<proteinExistence type="predicted"/>
<dbReference type="PANTHER" id="PTHR34194:SF28">
    <property type="entry name" value="OVULE PROTEIN"/>
    <property type="match status" value="1"/>
</dbReference>
<keyword evidence="3" id="KW-1185">Reference proteome</keyword>
<dbReference type="EMBL" id="NQVE01000098">
    <property type="protein sequence ID" value="RAL48165.1"/>
    <property type="molecule type" value="Genomic_DNA"/>
</dbReference>
<evidence type="ECO:0000256" key="1">
    <source>
        <dbReference type="SAM" id="MobiDB-lite"/>
    </source>
</evidence>
<organism evidence="2 3">
    <name type="scientific">Cuscuta australis</name>
    <dbReference type="NCBI Taxonomy" id="267555"/>
    <lineage>
        <taxon>Eukaryota</taxon>
        <taxon>Viridiplantae</taxon>
        <taxon>Streptophyta</taxon>
        <taxon>Embryophyta</taxon>
        <taxon>Tracheophyta</taxon>
        <taxon>Spermatophyta</taxon>
        <taxon>Magnoliopsida</taxon>
        <taxon>eudicotyledons</taxon>
        <taxon>Gunneridae</taxon>
        <taxon>Pentapetalae</taxon>
        <taxon>asterids</taxon>
        <taxon>lamiids</taxon>
        <taxon>Solanales</taxon>
        <taxon>Convolvulaceae</taxon>
        <taxon>Cuscuteae</taxon>
        <taxon>Cuscuta</taxon>
        <taxon>Cuscuta subgen. Grammica</taxon>
        <taxon>Cuscuta sect. Cleistogrammica</taxon>
    </lineage>
</organism>
<dbReference type="Proteomes" id="UP000249390">
    <property type="component" value="Unassembled WGS sequence"/>
</dbReference>
<dbReference type="AlphaFoldDB" id="A0A328DR53"/>
<protein>
    <submittedName>
        <fullName evidence="2">Uncharacterized protein</fullName>
    </submittedName>
</protein>
<comment type="caution">
    <text evidence="2">The sequence shown here is derived from an EMBL/GenBank/DDBJ whole genome shotgun (WGS) entry which is preliminary data.</text>
</comment>
<feature type="region of interest" description="Disordered" evidence="1">
    <location>
        <begin position="201"/>
        <end position="222"/>
    </location>
</feature>